<protein>
    <submittedName>
        <fullName evidence="4">Glycoside hydrolase family 95 protein</fullName>
    </submittedName>
</protein>
<evidence type="ECO:0000313" key="5">
    <source>
        <dbReference type="Proteomes" id="UP000279422"/>
    </source>
</evidence>
<gene>
    <name evidence="4" type="ORF">DRJ00_05765</name>
</gene>
<dbReference type="Pfam" id="PF22124">
    <property type="entry name" value="Glyco_hydro_95_cat"/>
    <property type="match status" value="1"/>
</dbReference>
<organism evidence="4 5">
    <name type="scientific">Aerophobetes bacterium</name>
    <dbReference type="NCBI Taxonomy" id="2030807"/>
    <lineage>
        <taxon>Bacteria</taxon>
        <taxon>Candidatus Aerophobota</taxon>
    </lineage>
</organism>
<reference evidence="4 5" key="1">
    <citation type="submission" date="2018-06" db="EMBL/GenBank/DDBJ databases">
        <title>Extensive metabolic versatility and redundancy in microbially diverse, dynamic hydrothermal sediments.</title>
        <authorList>
            <person name="Dombrowski N."/>
            <person name="Teske A."/>
            <person name="Baker B.J."/>
        </authorList>
    </citation>
    <scope>NUCLEOTIDE SEQUENCE [LARGE SCALE GENOMIC DNA]</scope>
    <source>
        <strain evidence="4">B47_G16</strain>
    </source>
</reference>
<accession>A0A497E4X8</accession>
<proteinExistence type="predicted"/>
<dbReference type="SUPFAM" id="SSF48208">
    <property type="entry name" value="Six-hairpin glycosidases"/>
    <property type="match status" value="1"/>
</dbReference>
<dbReference type="EMBL" id="QMPZ01000081">
    <property type="protein sequence ID" value="RLE08750.1"/>
    <property type="molecule type" value="Genomic_DNA"/>
</dbReference>
<dbReference type="InterPro" id="IPR008928">
    <property type="entry name" value="6-hairpin_glycosidase_sf"/>
</dbReference>
<comment type="caution">
    <text evidence="4">The sequence shown here is derived from an EMBL/GenBank/DDBJ whole genome shotgun (WGS) entry which is preliminary data.</text>
</comment>
<dbReference type="Proteomes" id="UP000279422">
    <property type="component" value="Unassembled WGS sequence"/>
</dbReference>
<evidence type="ECO:0000259" key="3">
    <source>
        <dbReference type="Pfam" id="PF22124"/>
    </source>
</evidence>
<evidence type="ECO:0000259" key="2">
    <source>
        <dbReference type="Pfam" id="PF21307"/>
    </source>
</evidence>
<dbReference type="InterPro" id="IPR016518">
    <property type="entry name" value="Alpha-L-fucosidase"/>
</dbReference>
<feature type="domain" description="Glycosyl hydrolase family 95 catalytic" evidence="3">
    <location>
        <begin position="270"/>
        <end position="673"/>
    </location>
</feature>
<dbReference type="GO" id="GO:0005975">
    <property type="term" value="P:carbohydrate metabolic process"/>
    <property type="evidence" value="ECO:0007669"/>
    <property type="project" value="InterPro"/>
</dbReference>
<dbReference type="InterPro" id="IPR012341">
    <property type="entry name" value="6hp_glycosidase-like_sf"/>
</dbReference>
<dbReference type="InterPro" id="IPR027414">
    <property type="entry name" value="GH95_N_dom"/>
</dbReference>
<dbReference type="InterPro" id="IPR049053">
    <property type="entry name" value="AFCA-like_C"/>
</dbReference>
<dbReference type="InterPro" id="IPR054363">
    <property type="entry name" value="GH95_cat"/>
</dbReference>
<sequence length="772" mass="87302">MKYKIWLKQPASHWVEGFPVGNGRLGAMVFGGVKKERLLLNHEWLWRGKGRDRTVESKAKYLPKIRELFFAGKVLEAGNLANEKLGGLGGVLRRQGIKNRVDPYQPAGYLIIDFNDWGEVTEYRRELDLRDGVVQVFCADSKGRSIRRNVIAHATLPVIVVHLKANKGAKFSATVSLTRQEDPECTLDFWRKDHMFGFSGEFVEGVQFSVEARATVVGGQIVPKSERAKDGIYLQRVSEALIILTIATSNESTYPKDTTRIQLEEVNFDWETLLDSHVSTHRSYFDRVSLDLGPGHDELPTDERLASLKAGEQDEALLALYFQYGRYLMIASSRPGGLPANLQGIWNADLNPPWECDFHHDINLQMNYWLAEPCNLPECAEPLFDHIERFVPHGRVAARLLYGCRGVYFPIQTDPWGRATPEARGWDVWTGAAAWLAQHLWWHYEYSGDKNFLRRRAYPFMKEVAAFYETYLVRDPKGRLVTVPSQSPENFFVGGTKPVSLCVGATMDFELIHDVLTHAIKSSEILGVDEDLRVKWTQILREIPPFQIGRFGQLQEWLEDYEEGEVGHRHLSHLFAVFPGEQITPDDTPELARAARVSLERRLEAGGCRRGWSAAWVVCLWARLREAERAYEHLKLLVSESSACNLLDVLDASSKLFQIDGNFGGTAAITEMLLQSHAGIIRILPALPSAWKEGHFQGLRARGGYELSVVWKNGKPKNIKVQSHLGGICRLAFVGANNCRVYCGNRPVQINIEKDNRISFETTAGQVYVIKA</sequence>
<dbReference type="Gene3D" id="1.50.10.10">
    <property type="match status" value="1"/>
</dbReference>
<dbReference type="Pfam" id="PF14498">
    <property type="entry name" value="Glyco_hyd_65N_2"/>
    <property type="match status" value="1"/>
</dbReference>
<dbReference type="AlphaFoldDB" id="A0A497E4X8"/>
<feature type="domain" description="Alpha fucosidase A-like C-terminal" evidence="2">
    <location>
        <begin position="675"/>
        <end position="770"/>
    </location>
</feature>
<evidence type="ECO:0000259" key="1">
    <source>
        <dbReference type="Pfam" id="PF14498"/>
    </source>
</evidence>
<dbReference type="PANTHER" id="PTHR31084:SF0">
    <property type="entry name" value="ALPHA-L-FUCOSIDASE 2"/>
    <property type="match status" value="1"/>
</dbReference>
<keyword evidence="4" id="KW-0378">Hydrolase</keyword>
<dbReference type="GO" id="GO:0004560">
    <property type="term" value="F:alpha-L-fucosidase activity"/>
    <property type="evidence" value="ECO:0007669"/>
    <property type="project" value="InterPro"/>
</dbReference>
<dbReference type="PIRSF" id="PIRSF007663">
    <property type="entry name" value="UCP007663"/>
    <property type="match status" value="1"/>
</dbReference>
<evidence type="ECO:0000313" key="4">
    <source>
        <dbReference type="EMBL" id="RLE08750.1"/>
    </source>
</evidence>
<dbReference type="PANTHER" id="PTHR31084">
    <property type="entry name" value="ALPHA-L-FUCOSIDASE 2"/>
    <property type="match status" value="1"/>
</dbReference>
<name>A0A497E4X8_UNCAE</name>
<feature type="domain" description="Glycosyl hydrolase family 95 N-terminal" evidence="1">
    <location>
        <begin position="5"/>
        <end position="250"/>
    </location>
</feature>
<dbReference type="Pfam" id="PF21307">
    <property type="entry name" value="Glyco_hydro_95_C"/>
    <property type="match status" value="1"/>
</dbReference>